<accession>A0AAD5M5G9</accession>
<gene>
    <name evidence="1" type="ORF">KIN20_007406</name>
</gene>
<proteinExistence type="predicted"/>
<organism evidence="1 2">
    <name type="scientific">Parelaphostrongylus tenuis</name>
    <name type="common">Meningeal worm</name>
    <dbReference type="NCBI Taxonomy" id="148309"/>
    <lineage>
        <taxon>Eukaryota</taxon>
        <taxon>Metazoa</taxon>
        <taxon>Ecdysozoa</taxon>
        <taxon>Nematoda</taxon>
        <taxon>Chromadorea</taxon>
        <taxon>Rhabditida</taxon>
        <taxon>Rhabditina</taxon>
        <taxon>Rhabditomorpha</taxon>
        <taxon>Strongyloidea</taxon>
        <taxon>Metastrongylidae</taxon>
        <taxon>Parelaphostrongylus</taxon>
    </lineage>
</organism>
<name>A0AAD5M5G9_PARTN</name>
<keyword evidence="2" id="KW-1185">Reference proteome</keyword>
<reference evidence="1" key="1">
    <citation type="submission" date="2021-06" db="EMBL/GenBank/DDBJ databases">
        <title>Parelaphostrongylus tenuis whole genome reference sequence.</title>
        <authorList>
            <person name="Garwood T.J."/>
            <person name="Larsen P.A."/>
            <person name="Fountain-Jones N.M."/>
            <person name="Garbe J.R."/>
            <person name="Macchietto M.G."/>
            <person name="Kania S.A."/>
            <person name="Gerhold R.W."/>
            <person name="Richards J.E."/>
            <person name="Wolf T.M."/>
        </authorList>
    </citation>
    <scope>NUCLEOTIDE SEQUENCE</scope>
    <source>
        <strain evidence="1">MNPRO001-30</strain>
        <tissue evidence="1">Meninges</tissue>
    </source>
</reference>
<evidence type="ECO:0000313" key="1">
    <source>
        <dbReference type="EMBL" id="KAJ1351410.1"/>
    </source>
</evidence>
<comment type="caution">
    <text evidence="1">The sequence shown here is derived from an EMBL/GenBank/DDBJ whole genome shotgun (WGS) entry which is preliminary data.</text>
</comment>
<sequence>MRSVICPKFLMWSTQYPTALIHSTVSRRLLNLGGDHVIGKRMRSRADKERCKVPRMLMFIPVRMRSKFFSKLRRDSHIRRNGDNSK</sequence>
<dbReference type="AlphaFoldDB" id="A0AAD5M5G9"/>
<dbReference type="EMBL" id="JAHQIW010001068">
    <property type="protein sequence ID" value="KAJ1351410.1"/>
    <property type="molecule type" value="Genomic_DNA"/>
</dbReference>
<protein>
    <submittedName>
        <fullName evidence="1">Uncharacterized protein</fullName>
    </submittedName>
</protein>
<evidence type="ECO:0000313" key="2">
    <source>
        <dbReference type="Proteomes" id="UP001196413"/>
    </source>
</evidence>
<dbReference type="Proteomes" id="UP001196413">
    <property type="component" value="Unassembled WGS sequence"/>
</dbReference>